<organism evidence="10 11">
    <name type="scientific">Favolaschia claudopus</name>
    <dbReference type="NCBI Taxonomy" id="2862362"/>
    <lineage>
        <taxon>Eukaryota</taxon>
        <taxon>Fungi</taxon>
        <taxon>Dikarya</taxon>
        <taxon>Basidiomycota</taxon>
        <taxon>Agaricomycotina</taxon>
        <taxon>Agaricomycetes</taxon>
        <taxon>Agaricomycetidae</taxon>
        <taxon>Agaricales</taxon>
        <taxon>Marasmiineae</taxon>
        <taxon>Mycenaceae</taxon>
        <taxon>Favolaschia</taxon>
    </lineage>
</organism>
<name>A0AAW0B2J6_9AGAR</name>
<dbReference type="GO" id="GO:0016705">
    <property type="term" value="F:oxidoreductase activity, acting on paired donors, with incorporation or reduction of molecular oxygen"/>
    <property type="evidence" value="ECO:0007669"/>
    <property type="project" value="InterPro"/>
</dbReference>
<keyword evidence="6" id="KW-0560">Oxidoreductase</keyword>
<evidence type="ECO:0000256" key="1">
    <source>
        <dbReference type="ARBA" id="ARBA00001971"/>
    </source>
</evidence>
<comment type="cofactor">
    <cofactor evidence="1 9">
        <name>heme</name>
        <dbReference type="ChEBI" id="CHEBI:30413"/>
    </cofactor>
</comment>
<dbReference type="InterPro" id="IPR002401">
    <property type="entry name" value="Cyt_P450_E_grp-I"/>
</dbReference>
<protein>
    <submittedName>
        <fullName evidence="10">Cytochrome P450</fullName>
    </submittedName>
</protein>
<evidence type="ECO:0000256" key="7">
    <source>
        <dbReference type="ARBA" id="ARBA00023004"/>
    </source>
</evidence>
<dbReference type="PANTHER" id="PTHR46300">
    <property type="entry name" value="P450, PUTATIVE (EUROFUNG)-RELATED-RELATED"/>
    <property type="match status" value="1"/>
</dbReference>
<feature type="binding site" description="axial binding residue" evidence="9">
    <location>
        <position position="449"/>
    </location>
    <ligand>
        <name>heme</name>
        <dbReference type="ChEBI" id="CHEBI:30413"/>
    </ligand>
    <ligandPart>
        <name>Fe</name>
        <dbReference type="ChEBI" id="CHEBI:18248"/>
    </ligandPart>
</feature>
<dbReference type="EMBL" id="JAWWNJ010000042">
    <property type="protein sequence ID" value="KAK7020098.1"/>
    <property type="molecule type" value="Genomic_DNA"/>
</dbReference>
<dbReference type="GO" id="GO:0005506">
    <property type="term" value="F:iron ion binding"/>
    <property type="evidence" value="ECO:0007669"/>
    <property type="project" value="InterPro"/>
</dbReference>
<keyword evidence="8" id="KW-0503">Monooxygenase</keyword>
<reference evidence="10 11" key="1">
    <citation type="journal article" date="2024" name="J Genomics">
        <title>Draft genome sequencing and assembly of Favolaschia claudopus CIRM-BRFM 2984 isolated from oak limbs.</title>
        <authorList>
            <person name="Navarro D."/>
            <person name="Drula E."/>
            <person name="Chaduli D."/>
            <person name="Cazenave R."/>
            <person name="Ahrendt S."/>
            <person name="Wang J."/>
            <person name="Lipzen A."/>
            <person name="Daum C."/>
            <person name="Barry K."/>
            <person name="Grigoriev I.V."/>
            <person name="Favel A."/>
            <person name="Rosso M.N."/>
            <person name="Martin F."/>
        </authorList>
    </citation>
    <scope>NUCLEOTIDE SEQUENCE [LARGE SCALE GENOMIC DNA]</scope>
    <source>
        <strain evidence="10 11">CIRM-BRFM 2984</strain>
    </source>
</reference>
<keyword evidence="4 9" id="KW-0349">Heme</keyword>
<dbReference type="InterPro" id="IPR050364">
    <property type="entry name" value="Cytochrome_P450_fung"/>
</dbReference>
<dbReference type="PRINTS" id="PR00385">
    <property type="entry name" value="P450"/>
</dbReference>
<dbReference type="InterPro" id="IPR001128">
    <property type="entry name" value="Cyt_P450"/>
</dbReference>
<dbReference type="Proteomes" id="UP001362999">
    <property type="component" value="Unassembled WGS sequence"/>
</dbReference>
<dbReference type="GO" id="GO:0020037">
    <property type="term" value="F:heme binding"/>
    <property type="evidence" value="ECO:0007669"/>
    <property type="project" value="InterPro"/>
</dbReference>
<dbReference type="Pfam" id="PF00067">
    <property type="entry name" value="p450"/>
    <property type="match status" value="1"/>
</dbReference>
<dbReference type="Gene3D" id="1.10.630.10">
    <property type="entry name" value="Cytochrome P450"/>
    <property type="match status" value="1"/>
</dbReference>
<comment type="caution">
    <text evidence="10">The sequence shown here is derived from an EMBL/GenBank/DDBJ whole genome shotgun (WGS) entry which is preliminary data.</text>
</comment>
<dbReference type="PANTHER" id="PTHR46300:SF7">
    <property type="entry name" value="P450, PUTATIVE (EUROFUNG)-RELATED"/>
    <property type="match status" value="1"/>
</dbReference>
<evidence type="ECO:0000256" key="4">
    <source>
        <dbReference type="ARBA" id="ARBA00022617"/>
    </source>
</evidence>
<sequence>MILQLPPTMATSLLLGLSLLSLCLFIVRRQRKAPFPPGPSGIPIIGNVLQLPVEKEWLTYHSWAKQYGDIVHVSAFRLHIVILSSETAILDLLDRRSAICSDRPLLYFAGELVGWKDIVPMCAYGARHREHRKLLKEALAPIALGEHHAMEEEKTLEYLRRMNQTPKEYAEHIEHLVASIIFEISHAYTVTDRDDPMMKLAVQANNEFARGTFPGAYLCDVFPIMRYIPEWTGIRFKQDAREFRKTSEALRDDAYEKIKVQVRNGTAKPSFTQRLVERNPKPTPEEESIYKWTSVAVYGAGADTTLSAMASFFVAMSLYPQVQERAHAELMKVVGPTRLPGFSDRPYLPYIEAMIQEILRWNPVAPLVLPHKLIQDVIYRGYYLPAGTTLLANSWAMLHDPEIYPSPLEFKPERFLRSATRNPKLSAEQGTMLNPDPRRYAFGYARRACPGQYLAEDVLYIAIVRTLAVFHIGPGDKTKTVDDVEFVGLISHPKLLDCVLSPRSTEAVSLIPGASIAAAASSV</sequence>
<comment type="pathway">
    <text evidence="2">Secondary metabolite biosynthesis.</text>
</comment>
<evidence type="ECO:0000256" key="3">
    <source>
        <dbReference type="ARBA" id="ARBA00010617"/>
    </source>
</evidence>
<evidence type="ECO:0000313" key="10">
    <source>
        <dbReference type="EMBL" id="KAK7020098.1"/>
    </source>
</evidence>
<dbReference type="SUPFAM" id="SSF48264">
    <property type="entry name" value="Cytochrome P450"/>
    <property type="match status" value="1"/>
</dbReference>
<dbReference type="GO" id="GO:0004497">
    <property type="term" value="F:monooxygenase activity"/>
    <property type="evidence" value="ECO:0007669"/>
    <property type="project" value="UniProtKB-KW"/>
</dbReference>
<evidence type="ECO:0000313" key="11">
    <source>
        <dbReference type="Proteomes" id="UP001362999"/>
    </source>
</evidence>
<evidence type="ECO:0000256" key="9">
    <source>
        <dbReference type="PIRSR" id="PIRSR602401-1"/>
    </source>
</evidence>
<keyword evidence="5 9" id="KW-0479">Metal-binding</keyword>
<dbReference type="PRINTS" id="PR00463">
    <property type="entry name" value="EP450I"/>
</dbReference>
<dbReference type="InterPro" id="IPR036396">
    <property type="entry name" value="Cyt_P450_sf"/>
</dbReference>
<evidence type="ECO:0000256" key="8">
    <source>
        <dbReference type="ARBA" id="ARBA00023033"/>
    </source>
</evidence>
<keyword evidence="11" id="KW-1185">Reference proteome</keyword>
<dbReference type="CDD" id="cd11065">
    <property type="entry name" value="CYP64-like"/>
    <property type="match status" value="1"/>
</dbReference>
<gene>
    <name evidence="10" type="ORF">R3P38DRAFT_2631623</name>
</gene>
<keyword evidence="7 9" id="KW-0408">Iron</keyword>
<accession>A0AAW0B2J6</accession>
<evidence type="ECO:0000256" key="5">
    <source>
        <dbReference type="ARBA" id="ARBA00022723"/>
    </source>
</evidence>
<comment type="similarity">
    <text evidence="3">Belongs to the cytochrome P450 family.</text>
</comment>
<evidence type="ECO:0000256" key="2">
    <source>
        <dbReference type="ARBA" id="ARBA00005179"/>
    </source>
</evidence>
<dbReference type="AlphaFoldDB" id="A0AAW0B2J6"/>
<evidence type="ECO:0000256" key="6">
    <source>
        <dbReference type="ARBA" id="ARBA00023002"/>
    </source>
</evidence>
<proteinExistence type="inferred from homology"/>